<dbReference type="InterPro" id="IPR036390">
    <property type="entry name" value="WH_DNA-bd_sf"/>
</dbReference>
<sequence length="347" mass="40392">MAIFDFFGKRNVEPEKEKSSNFMSSDNKGEEKIQTTISRSYNPILANEMGKRLLYMLKLAENENSFDSNSQKLGQVFDNDTKYRWNEIEKLDLSPETELTEHDFWTTYIRKYTENILENEDNRNKLTTNDLDRKMVLIEQRINTHTSTVDFITEIHDKLDNINALQQKFIENTLGLINKSPVLIDYETKFTLGGKDYRVTPKMKKVLTELSRRSGWVTARELSSPTGESEAYICDLLAHLMRRGYPITSYKSSGKRFWALEKETEGSGETTDNMQTVEKQSLLLHALHVFCYLKNRPPTTSEIANELKWDALYVKNELNRMKEKGLVKDEKRNIDGKKLKVWLPGES</sequence>
<dbReference type="Proteomes" id="UP000050360">
    <property type="component" value="Unassembled WGS sequence"/>
</dbReference>
<evidence type="ECO:0000313" key="2">
    <source>
        <dbReference type="Proteomes" id="UP000050360"/>
    </source>
</evidence>
<dbReference type="AlphaFoldDB" id="A0A0P8CGQ3"/>
<dbReference type="SUPFAM" id="SSF46785">
    <property type="entry name" value="Winged helix' DNA-binding domain"/>
    <property type="match status" value="1"/>
</dbReference>
<proteinExistence type="predicted"/>
<reference evidence="1 2" key="1">
    <citation type="submission" date="2015-09" db="EMBL/GenBank/DDBJ databases">
        <title>A metagenomics-based metabolic model of nitrate-dependent anaerobic oxidation of methane by Methanoperedens-like archaea.</title>
        <authorList>
            <person name="Arshad A."/>
            <person name="Speth D.R."/>
            <person name="De Graaf R.M."/>
            <person name="Op Den Camp H.J."/>
            <person name="Jetten M.S."/>
            <person name="Welte C.U."/>
        </authorList>
    </citation>
    <scope>NUCLEOTIDE SEQUENCE [LARGE SCALE GENOMIC DNA]</scope>
</reference>
<organism evidence="1 2">
    <name type="scientific">Candidatus Methanoperedens nitratireducens</name>
    <dbReference type="NCBI Taxonomy" id="1392998"/>
    <lineage>
        <taxon>Archaea</taxon>
        <taxon>Methanobacteriati</taxon>
        <taxon>Methanobacteriota</taxon>
        <taxon>Stenosarchaea group</taxon>
        <taxon>Methanomicrobia</taxon>
        <taxon>Methanosarcinales</taxon>
        <taxon>ANME-2 cluster</taxon>
        <taxon>Candidatus Methanoperedentaceae</taxon>
        <taxon>Candidatus Methanoperedens</taxon>
    </lineage>
</organism>
<protein>
    <submittedName>
        <fullName evidence="1">Uncharacterized protein</fullName>
    </submittedName>
</protein>
<name>A0A0P8CGQ3_9EURY</name>
<gene>
    <name evidence="1" type="ORF">MPEBLZ_03583</name>
</gene>
<accession>A0A0P8CGQ3</accession>
<dbReference type="EMBL" id="LKCM01000290">
    <property type="protein sequence ID" value="KPQ41865.1"/>
    <property type="molecule type" value="Genomic_DNA"/>
</dbReference>
<comment type="caution">
    <text evidence="1">The sequence shown here is derived from an EMBL/GenBank/DDBJ whole genome shotgun (WGS) entry which is preliminary data.</text>
</comment>
<evidence type="ECO:0000313" key="1">
    <source>
        <dbReference type="EMBL" id="KPQ41865.1"/>
    </source>
</evidence>